<keyword evidence="1 6" id="KW-0812">Transmembrane</keyword>
<dbReference type="PANTHER" id="PTHR32089">
    <property type="entry name" value="METHYL-ACCEPTING CHEMOTAXIS PROTEIN MCPB"/>
    <property type="match status" value="1"/>
</dbReference>
<evidence type="ECO:0000256" key="3">
    <source>
        <dbReference type="ARBA" id="ARBA00023224"/>
    </source>
</evidence>
<keyword evidence="2 6" id="KW-1133">Transmembrane helix</keyword>
<organism evidence="9 10">
    <name type="scientific">Demequina capsici</name>
    <dbReference type="NCBI Taxonomy" id="3075620"/>
    <lineage>
        <taxon>Bacteria</taxon>
        <taxon>Bacillati</taxon>
        <taxon>Actinomycetota</taxon>
        <taxon>Actinomycetes</taxon>
        <taxon>Micrococcales</taxon>
        <taxon>Demequinaceae</taxon>
        <taxon>Demequina</taxon>
    </lineage>
</organism>
<evidence type="ECO:0000256" key="2">
    <source>
        <dbReference type="ARBA" id="ARBA00022989"/>
    </source>
</evidence>
<evidence type="ECO:0000256" key="5">
    <source>
        <dbReference type="PROSITE-ProRule" id="PRU00284"/>
    </source>
</evidence>
<feature type="domain" description="Methyl-accepting transducer" evidence="7">
    <location>
        <begin position="275"/>
        <end position="518"/>
    </location>
</feature>
<evidence type="ECO:0000313" key="9">
    <source>
        <dbReference type="EMBL" id="WNM24585.1"/>
    </source>
</evidence>
<dbReference type="PROSITE" id="PS50111">
    <property type="entry name" value="CHEMOTAXIS_TRANSDUC_2"/>
    <property type="match status" value="1"/>
</dbReference>
<dbReference type="Pfam" id="PF00672">
    <property type="entry name" value="HAMP"/>
    <property type="match status" value="1"/>
</dbReference>
<dbReference type="GO" id="GO:0007165">
    <property type="term" value="P:signal transduction"/>
    <property type="evidence" value="ECO:0007669"/>
    <property type="project" value="UniProtKB-KW"/>
</dbReference>
<name>A0AA96J7Q0_9MICO</name>
<evidence type="ECO:0000259" key="8">
    <source>
        <dbReference type="PROSITE" id="PS50885"/>
    </source>
</evidence>
<dbReference type="GO" id="GO:0006935">
    <property type="term" value="P:chemotaxis"/>
    <property type="evidence" value="ECO:0007669"/>
    <property type="project" value="InterPro"/>
</dbReference>
<comment type="similarity">
    <text evidence="4">Belongs to the methyl-accepting chemotaxis (MCP) protein family.</text>
</comment>
<dbReference type="InterPro" id="IPR003660">
    <property type="entry name" value="HAMP_dom"/>
</dbReference>
<dbReference type="GO" id="GO:0016020">
    <property type="term" value="C:membrane"/>
    <property type="evidence" value="ECO:0007669"/>
    <property type="project" value="InterPro"/>
</dbReference>
<feature type="transmembrane region" description="Helical" evidence="6">
    <location>
        <begin position="196"/>
        <end position="217"/>
    </location>
</feature>
<evidence type="ECO:0000256" key="6">
    <source>
        <dbReference type="SAM" id="Phobius"/>
    </source>
</evidence>
<dbReference type="Pfam" id="PF00015">
    <property type="entry name" value="MCPsignal"/>
    <property type="match status" value="1"/>
</dbReference>
<accession>A0AA96J7Q0</accession>
<evidence type="ECO:0000256" key="4">
    <source>
        <dbReference type="ARBA" id="ARBA00029447"/>
    </source>
</evidence>
<feature type="transmembrane region" description="Helical" evidence="6">
    <location>
        <begin position="20"/>
        <end position="42"/>
    </location>
</feature>
<dbReference type="Gene3D" id="1.10.287.950">
    <property type="entry name" value="Methyl-accepting chemotaxis protein"/>
    <property type="match status" value="1"/>
</dbReference>
<dbReference type="SMART" id="SM00283">
    <property type="entry name" value="MA"/>
    <property type="match status" value="1"/>
</dbReference>
<dbReference type="InterPro" id="IPR004090">
    <property type="entry name" value="Chemotax_Me-accpt_rcpt"/>
</dbReference>
<dbReference type="SMART" id="SM00304">
    <property type="entry name" value="HAMP"/>
    <property type="match status" value="1"/>
</dbReference>
<dbReference type="PRINTS" id="PR00260">
    <property type="entry name" value="CHEMTRNSDUCR"/>
</dbReference>
<dbReference type="PANTHER" id="PTHR32089:SF112">
    <property type="entry name" value="LYSOZYME-LIKE PROTEIN-RELATED"/>
    <property type="match status" value="1"/>
</dbReference>
<feature type="domain" description="HAMP" evidence="8">
    <location>
        <begin position="218"/>
        <end position="270"/>
    </location>
</feature>
<protein>
    <submittedName>
        <fullName evidence="9">Methyl-accepting chemotaxis protein</fullName>
    </submittedName>
</protein>
<proteinExistence type="inferred from homology"/>
<dbReference type="InterPro" id="IPR004089">
    <property type="entry name" value="MCPsignal_dom"/>
</dbReference>
<dbReference type="GO" id="GO:0004888">
    <property type="term" value="F:transmembrane signaling receptor activity"/>
    <property type="evidence" value="ECO:0007669"/>
    <property type="project" value="InterPro"/>
</dbReference>
<evidence type="ECO:0000313" key="10">
    <source>
        <dbReference type="Proteomes" id="UP001304125"/>
    </source>
</evidence>
<keyword evidence="10" id="KW-1185">Reference proteome</keyword>
<keyword evidence="6" id="KW-0472">Membrane</keyword>
<dbReference type="PROSITE" id="PS50885">
    <property type="entry name" value="HAMP"/>
    <property type="match status" value="1"/>
</dbReference>
<dbReference type="SUPFAM" id="SSF58104">
    <property type="entry name" value="Methyl-accepting chemotaxis protein (MCP) signaling domain"/>
    <property type="match status" value="1"/>
</dbReference>
<evidence type="ECO:0000256" key="1">
    <source>
        <dbReference type="ARBA" id="ARBA00022692"/>
    </source>
</evidence>
<dbReference type="Proteomes" id="UP001304125">
    <property type="component" value="Chromosome"/>
</dbReference>
<reference evidence="9 10" key="1">
    <citation type="submission" date="2023-09" db="EMBL/GenBank/DDBJ databases">
        <title>Demequina sp. a novel bacteria isolated from Capsicum annuum.</title>
        <authorList>
            <person name="Humaira Z."/>
            <person name="Lee J."/>
            <person name="Cho D."/>
        </authorList>
    </citation>
    <scope>NUCLEOTIDE SEQUENCE [LARGE SCALE GENOMIC DNA]</scope>
    <source>
        <strain evidence="9 10">OYTSA14</strain>
    </source>
</reference>
<evidence type="ECO:0000259" key="7">
    <source>
        <dbReference type="PROSITE" id="PS50111"/>
    </source>
</evidence>
<gene>
    <name evidence="9" type="ORF">RN606_00090</name>
</gene>
<keyword evidence="3 5" id="KW-0807">Transducer</keyword>
<dbReference type="AlphaFoldDB" id="A0AA96J7Q0"/>
<dbReference type="EMBL" id="CP134879">
    <property type="protein sequence ID" value="WNM24585.1"/>
    <property type="molecule type" value="Genomic_DNA"/>
</dbReference>
<dbReference type="CDD" id="cd06225">
    <property type="entry name" value="HAMP"/>
    <property type="match status" value="1"/>
</dbReference>
<dbReference type="RefSeq" id="WP_313498534.1">
    <property type="nucleotide sequence ID" value="NZ_CP134879.1"/>
</dbReference>
<sequence>MLTSVTSKSGRGFKRFPLSAQIFAAFGTVIVLLGVVAATAIVQLTRLGASDQHIMEEIYMSDASIAEVKQALFDVRMQGLRLRDLEGSDLVDGWATQQANYTAFTDKITAFQDTFTGYFGVAPEFTDQDLANWQAYQDAQAAMYDPTSTATPVDAATRTQLGDALVATVDGLTDQVATQVIAEIAANTHETTLIRIVLGVVSGLAVAVGIAMGFWLARRTKRGVTTVKLALDGLADGDLTVKADVTSNDELGDMASSLSKAQGALRETMAEVISSAQTVAAAAEELSASNAQVAAGSQETSAQAGVVASAADEVNRSVQAVASGAEQMGASIKEISHNANEAARIAASATEVAEATNEQVAKLGVSSQEIGNVIKVITGIAEQTNLLALNATIEAARAGEAGKGFAVVASEVKDLAQETAKATEEVARRVAAIQGDTDGAVDAIGQISEIVKQINDFQMTIASAVEEQTATTAEMSRGVAEAADGSANIAGNISSVAQASADAAQVLDQIGSSVNELAELSATLRAKVEYFTY</sequence>